<keyword evidence="2 6" id="KW-0349">Heme</keyword>
<dbReference type="Gene3D" id="1.10.760.10">
    <property type="entry name" value="Cytochrome c-like domain"/>
    <property type="match status" value="2"/>
</dbReference>
<dbReference type="Proteomes" id="UP000199477">
    <property type="component" value="Unassembled WGS sequence"/>
</dbReference>
<dbReference type="PANTHER" id="PTHR33751:SF9">
    <property type="entry name" value="CYTOCHROME C4"/>
    <property type="match status" value="1"/>
</dbReference>
<evidence type="ECO:0000256" key="7">
    <source>
        <dbReference type="SAM" id="SignalP"/>
    </source>
</evidence>
<feature type="chain" id="PRO_5011795940" evidence="7">
    <location>
        <begin position="31"/>
        <end position="267"/>
    </location>
</feature>
<evidence type="ECO:0000313" key="9">
    <source>
        <dbReference type="EMBL" id="SFE98065.1"/>
    </source>
</evidence>
<reference evidence="10" key="1">
    <citation type="submission" date="2016-10" db="EMBL/GenBank/DDBJ databases">
        <authorList>
            <person name="Varghese N."/>
            <person name="Submissions S."/>
        </authorList>
    </citation>
    <scope>NUCLEOTIDE SEQUENCE [LARGE SCALE GENOMIC DNA]</scope>
    <source>
        <strain evidence="10">UNC178MFTsu3.1</strain>
    </source>
</reference>
<dbReference type="InterPro" id="IPR008168">
    <property type="entry name" value="Cyt_C_IC"/>
</dbReference>
<dbReference type="SUPFAM" id="SSF46626">
    <property type="entry name" value="Cytochrome c"/>
    <property type="match status" value="2"/>
</dbReference>
<evidence type="ECO:0000259" key="8">
    <source>
        <dbReference type="PROSITE" id="PS51007"/>
    </source>
</evidence>
<dbReference type="PROSITE" id="PS51007">
    <property type="entry name" value="CYTC"/>
    <property type="match status" value="2"/>
</dbReference>
<feature type="signal peptide" evidence="7">
    <location>
        <begin position="1"/>
        <end position="30"/>
    </location>
</feature>
<dbReference type="PANTHER" id="PTHR33751">
    <property type="entry name" value="CBB3-TYPE CYTOCHROME C OXIDASE SUBUNIT FIXP"/>
    <property type="match status" value="1"/>
</dbReference>
<accession>A0A1I2EYX9</accession>
<feature type="domain" description="Cytochrome c" evidence="8">
    <location>
        <begin position="75"/>
        <end position="153"/>
    </location>
</feature>
<keyword evidence="5 6" id="KW-0408">Iron</keyword>
<dbReference type="AlphaFoldDB" id="A0A1I2EYX9"/>
<evidence type="ECO:0000313" key="10">
    <source>
        <dbReference type="Proteomes" id="UP000199477"/>
    </source>
</evidence>
<dbReference type="PRINTS" id="PR00605">
    <property type="entry name" value="CYTCHROMECIC"/>
</dbReference>
<evidence type="ECO:0000256" key="6">
    <source>
        <dbReference type="PROSITE-ProRule" id="PRU00433"/>
    </source>
</evidence>
<dbReference type="RefSeq" id="WP_026633967.1">
    <property type="nucleotide sequence ID" value="NZ_FONH01000005.1"/>
</dbReference>
<name>A0A1I2EYX9_9GAMM</name>
<evidence type="ECO:0000256" key="5">
    <source>
        <dbReference type="ARBA" id="ARBA00023004"/>
    </source>
</evidence>
<dbReference type="GO" id="GO:0009055">
    <property type="term" value="F:electron transfer activity"/>
    <property type="evidence" value="ECO:0007669"/>
    <property type="project" value="InterPro"/>
</dbReference>
<dbReference type="EMBL" id="FONH01000005">
    <property type="protein sequence ID" value="SFE98065.1"/>
    <property type="molecule type" value="Genomic_DNA"/>
</dbReference>
<keyword evidence="7" id="KW-0732">Signal</keyword>
<keyword evidence="1" id="KW-0813">Transport</keyword>
<proteinExistence type="predicted"/>
<evidence type="ECO:0000256" key="2">
    <source>
        <dbReference type="ARBA" id="ARBA00022617"/>
    </source>
</evidence>
<dbReference type="InterPro" id="IPR009056">
    <property type="entry name" value="Cyt_c-like_dom"/>
</dbReference>
<evidence type="ECO:0000256" key="1">
    <source>
        <dbReference type="ARBA" id="ARBA00022448"/>
    </source>
</evidence>
<organism evidence="9 10">
    <name type="scientific">Dyella marensis</name>
    <dbReference type="NCBI Taxonomy" id="500610"/>
    <lineage>
        <taxon>Bacteria</taxon>
        <taxon>Pseudomonadati</taxon>
        <taxon>Pseudomonadota</taxon>
        <taxon>Gammaproteobacteria</taxon>
        <taxon>Lysobacterales</taxon>
        <taxon>Rhodanobacteraceae</taxon>
        <taxon>Dyella</taxon>
    </lineage>
</organism>
<dbReference type="InterPro" id="IPR036909">
    <property type="entry name" value="Cyt_c-like_dom_sf"/>
</dbReference>
<keyword evidence="3 6" id="KW-0479">Metal-binding</keyword>
<evidence type="ECO:0000256" key="4">
    <source>
        <dbReference type="ARBA" id="ARBA00022982"/>
    </source>
</evidence>
<dbReference type="Pfam" id="PF00034">
    <property type="entry name" value="Cytochrom_C"/>
    <property type="match status" value="2"/>
</dbReference>
<evidence type="ECO:0000256" key="3">
    <source>
        <dbReference type="ARBA" id="ARBA00022723"/>
    </source>
</evidence>
<dbReference type="GO" id="GO:0020037">
    <property type="term" value="F:heme binding"/>
    <property type="evidence" value="ECO:0007669"/>
    <property type="project" value="InterPro"/>
</dbReference>
<dbReference type="GO" id="GO:0005506">
    <property type="term" value="F:iron ion binding"/>
    <property type="evidence" value="ECO:0007669"/>
    <property type="project" value="InterPro"/>
</dbReference>
<dbReference type="InterPro" id="IPR050597">
    <property type="entry name" value="Cytochrome_c_Oxidase_Subunit"/>
</dbReference>
<keyword evidence="10" id="KW-1185">Reference proteome</keyword>
<dbReference type="STRING" id="500610.SAMN02799615_02156"/>
<keyword evidence="4" id="KW-0249">Electron transport</keyword>
<gene>
    <name evidence="9" type="ORF">SAMN02799615_02156</name>
</gene>
<sequence length="267" mass="26981">MSFRPAGSRPAVLGYAVALVFALSASIAAAQDAKPAAATSAKPAAAASAATAAQPAAEKPATAGAETAHSGVKLGDATAGQGKAAACGACHGMDGNSSDPQYPKLAGQSEQYIVQQLGNFKSGKRQNPIMMGMAAPLSEQDMHDIGAYFAGKTALPGVADQALVERGEQLYRQGDAAKGVPACMACHSIDGRGNPGALYPQLTSQHAQYIQATLKAMHDGTSWGDDAHAKIMPSIAQKLDEKDIAALASYVEGLHAADGAAAKPATP</sequence>
<protein>
    <submittedName>
        <fullName evidence="9">Cytochrome c553</fullName>
    </submittedName>
</protein>
<feature type="domain" description="Cytochrome c" evidence="8">
    <location>
        <begin position="162"/>
        <end position="255"/>
    </location>
</feature>